<organism evidence="1 2">
    <name type="scientific">Trichonephila inaurata madagascariensis</name>
    <dbReference type="NCBI Taxonomy" id="2747483"/>
    <lineage>
        <taxon>Eukaryota</taxon>
        <taxon>Metazoa</taxon>
        <taxon>Ecdysozoa</taxon>
        <taxon>Arthropoda</taxon>
        <taxon>Chelicerata</taxon>
        <taxon>Arachnida</taxon>
        <taxon>Araneae</taxon>
        <taxon>Araneomorphae</taxon>
        <taxon>Entelegynae</taxon>
        <taxon>Araneoidea</taxon>
        <taxon>Nephilidae</taxon>
        <taxon>Trichonephila</taxon>
        <taxon>Trichonephila inaurata</taxon>
    </lineage>
</organism>
<sequence length="105" mass="12343">MRVAYLIGALSRDIAPLTARQLEETQDSAPFKEMLLKKFKFSVETLRQLFRRLNDLLLHLNLEDSGVPIPPQHYILIKIYHRKRDRSRMTLPRKDAVKAREGNFP</sequence>
<proteinExistence type="predicted"/>
<keyword evidence="2" id="KW-1185">Reference proteome</keyword>
<accession>A0A8X6IC12</accession>
<gene>
    <name evidence="1" type="ORF">TNIN_235061</name>
</gene>
<evidence type="ECO:0000313" key="1">
    <source>
        <dbReference type="EMBL" id="GFS39821.1"/>
    </source>
</evidence>
<evidence type="ECO:0000313" key="2">
    <source>
        <dbReference type="Proteomes" id="UP000886998"/>
    </source>
</evidence>
<name>A0A8X6IC12_9ARAC</name>
<dbReference type="Proteomes" id="UP000886998">
    <property type="component" value="Unassembled WGS sequence"/>
</dbReference>
<comment type="caution">
    <text evidence="1">The sequence shown here is derived from an EMBL/GenBank/DDBJ whole genome shotgun (WGS) entry which is preliminary data.</text>
</comment>
<dbReference type="AlphaFoldDB" id="A0A8X6IC12"/>
<dbReference type="EMBL" id="BMAV01025235">
    <property type="protein sequence ID" value="GFS39821.1"/>
    <property type="molecule type" value="Genomic_DNA"/>
</dbReference>
<reference evidence="1" key="1">
    <citation type="submission" date="2020-08" db="EMBL/GenBank/DDBJ databases">
        <title>Multicomponent nature underlies the extraordinary mechanical properties of spider dragline silk.</title>
        <authorList>
            <person name="Kono N."/>
            <person name="Nakamura H."/>
            <person name="Mori M."/>
            <person name="Yoshida Y."/>
            <person name="Ohtoshi R."/>
            <person name="Malay A.D."/>
            <person name="Moran D.A.P."/>
            <person name="Tomita M."/>
            <person name="Numata K."/>
            <person name="Arakawa K."/>
        </authorList>
    </citation>
    <scope>NUCLEOTIDE SEQUENCE</scope>
</reference>
<protein>
    <submittedName>
        <fullName evidence="1">Uncharacterized protein</fullName>
    </submittedName>
</protein>